<feature type="binding site" evidence="9">
    <location>
        <position position="28"/>
    </location>
    <ligand>
        <name>ATP</name>
        <dbReference type="ChEBI" id="CHEBI:30616"/>
    </ligand>
</feature>
<dbReference type="CDD" id="cd00009">
    <property type="entry name" value="AAA"/>
    <property type="match status" value="1"/>
</dbReference>
<dbReference type="SUPFAM" id="SSF46785">
    <property type="entry name" value="Winged helix' DNA-binding domain"/>
    <property type="match status" value="1"/>
</dbReference>
<feature type="binding site" evidence="9">
    <location>
        <position position="73"/>
    </location>
    <ligand>
        <name>ATP</name>
        <dbReference type="ChEBI" id="CHEBI:30616"/>
    </ligand>
</feature>
<dbReference type="GO" id="GO:0006310">
    <property type="term" value="P:DNA recombination"/>
    <property type="evidence" value="ECO:0007669"/>
    <property type="project" value="UniProtKB-UniRule"/>
</dbReference>
<dbReference type="PANTHER" id="PTHR42848:SF1">
    <property type="entry name" value="HOLLIDAY JUNCTION BRANCH MIGRATION COMPLEX SUBUNIT RUVB"/>
    <property type="match status" value="1"/>
</dbReference>
<dbReference type="Proteomes" id="UP000244519">
    <property type="component" value="Chromosome"/>
</dbReference>
<proteinExistence type="inferred from homology"/>
<keyword evidence="6 9" id="KW-0238">DNA-binding</keyword>
<dbReference type="GO" id="GO:0000400">
    <property type="term" value="F:four-way junction DNA binding"/>
    <property type="evidence" value="ECO:0007669"/>
    <property type="project" value="UniProtKB-UniRule"/>
</dbReference>
<dbReference type="GO" id="GO:0048476">
    <property type="term" value="C:Holliday junction resolvase complex"/>
    <property type="evidence" value="ECO:0007669"/>
    <property type="project" value="UniProtKB-UniRule"/>
</dbReference>
<evidence type="ECO:0000256" key="2">
    <source>
        <dbReference type="ARBA" id="ARBA00022741"/>
    </source>
</evidence>
<gene>
    <name evidence="9" type="primary">ruvB</name>
    <name evidence="11" type="ORF">Fsol_00559</name>
</gene>
<comment type="subcellular location">
    <subcellularLocation>
        <location evidence="9">Cytoplasm</location>
    </subcellularLocation>
</comment>
<organism evidence="11 12">
    <name type="scientific">Candidatus Fokinia solitaria</name>
    <dbReference type="NCBI Taxonomy" id="1802984"/>
    <lineage>
        <taxon>Bacteria</taxon>
        <taxon>Pseudomonadati</taxon>
        <taxon>Pseudomonadota</taxon>
        <taxon>Alphaproteobacteria</taxon>
        <taxon>Rickettsiales</taxon>
        <taxon>Candidatus Midichloriaceae</taxon>
        <taxon>Candidatus Fokinia</taxon>
    </lineage>
</organism>
<dbReference type="InterPro" id="IPR008823">
    <property type="entry name" value="RuvB_wg_C"/>
</dbReference>
<dbReference type="InterPro" id="IPR041445">
    <property type="entry name" value="AAA_lid_4"/>
</dbReference>
<dbReference type="NCBIfam" id="TIGR00635">
    <property type="entry name" value="ruvB"/>
    <property type="match status" value="1"/>
</dbReference>
<keyword evidence="12" id="KW-1185">Reference proteome</keyword>
<evidence type="ECO:0000256" key="7">
    <source>
        <dbReference type="ARBA" id="ARBA00023172"/>
    </source>
</evidence>
<feature type="binding site" evidence="9">
    <location>
        <position position="72"/>
    </location>
    <ligand>
        <name>ATP</name>
        <dbReference type="ChEBI" id="CHEBI:30616"/>
    </ligand>
</feature>
<comment type="domain">
    <text evidence="9">Has 3 domains, the large (RuvB-L) and small ATPase (RuvB-S) domains and the C-terminal head (RuvB-H) domain. The head domain binds DNA, while the ATPase domains jointly bind ATP, ADP or are empty depending on the state of the subunit in the translocation cycle. During a single DNA translocation step the structure of each domain remains the same, but their relative positions change.</text>
</comment>
<feature type="domain" description="AAA+ ATPase" evidence="10">
    <location>
        <begin position="58"/>
        <end position="185"/>
    </location>
</feature>
<evidence type="ECO:0000313" key="11">
    <source>
        <dbReference type="EMBL" id="AWD33347.1"/>
    </source>
</evidence>
<dbReference type="Gene3D" id="1.10.8.60">
    <property type="match status" value="1"/>
</dbReference>
<dbReference type="Pfam" id="PF05496">
    <property type="entry name" value="RuvB_N"/>
    <property type="match status" value="1"/>
</dbReference>
<keyword evidence="11" id="KW-0347">Helicase</keyword>
<dbReference type="SMART" id="SM00382">
    <property type="entry name" value="AAA"/>
    <property type="match status" value="1"/>
</dbReference>
<dbReference type="InterPro" id="IPR004605">
    <property type="entry name" value="DNA_helicase_Holl-junc_RuvB"/>
</dbReference>
<dbReference type="GO" id="GO:0009378">
    <property type="term" value="F:four-way junction helicase activity"/>
    <property type="evidence" value="ECO:0007669"/>
    <property type="project" value="InterPro"/>
</dbReference>
<dbReference type="AlphaFoldDB" id="A0A2U8BSN3"/>
<dbReference type="OrthoDB" id="9804478at2"/>
<dbReference type="PRINTS" id="PR00364">
    <property type="entry name" value="DISEASERSIST"/>
</dbReference>
<keyword evidence="3 9" id="KW-0227">DNA damage</keyword>
<feature type="binding site" evidence="9">
    <location>
        <position position="188"/>
    </location>
    <ligand>
        <name>ATP</name>
        <dbReference type="ChEBI" id="CHEBI:30616"/>
    </ligand>
</feature>
<feature type="binding site" evidence="9">
    <location>
        <position position="319"/>
    </location>
    <ligand>
        <name>DNA</name>
        <dbReference type="ChEBI" id="CHEBI:16991"/>
    </ligand>
</feature>
<keyword evidence="4 9" id="KW-0378">Hydrolase</keyword>
<dbReference type="PANTHER" id="PTHR42848">
    <property type="match status" value="1"/>
</dbReference>
<evidence type="ECO:0000256" key="1">
    <source>
        <dbReference type="ARBA" id="ARBA00022490"/>
    </source>
</evidence>
<comment type="function">
    <text evidence="9">The RuvA-RuvB-RuvC complex processes Holliday junction (HJ) DNA during genetic recombination and DNA repair, while the RuvA-RuvB complex plays an important role in the rescue of blocked DNA replication forks via replication fork reversal (RFR). RuvA specifically binds to HJ cruciform DNA, conferring on it an open structure. The RuvB hexamer acts as an ATP-dependent pump, pulling dsDNA into and through the RuvAB complex. RuvB forms 2 homohexamers on either side of HJ DNA bound by 1 or 2 RuvA tetramers; 4 subunits per hexamer contact DNA at a time. Coordinated motions by a converter formed by DNA-disengaged RuvB subunits stimulates ATP hydrolysis and nucleotide exchange. Immobilization of the converter enables RuvB to convert the ATP-contained energy into a lever motion, pulling 2 nucleotides of DNA out of the RuvA tetramer per ATP hydrolyzed, thus driving DNA branch migration. The RuvB motors rotate together with the DNA substrate, which together with the progressing nucleotide cycle form the mechanistic basis for DNA recombination by continuous HJ branch migration. Branch migration allows RuvC to scan DNA until it finds its consensus sequence, where it cleaves and resolves cruciform DNA.</text>
</comment>
<dbReference type="KEGG" id="fso:Fsol_00559"/>
<name>A0A2U8BSN3_9RICK</name>
<reference evidence="11 12" key="1">
    <citation type="journal article" date="2018" name="Genome Biol. Evol.">
        <title>The Genome Sequence of "Candidatus Fokinia solitaria": Insights on Reductive Evolution in Rickettsiales.</title>
        <authorList>
            <person name="Floriano A.M."/>
            <person name="Castelli M."/>
            <person name="Krenek S."/>
            <person name="Berendonk T.U."/>
            <person name="Bazzocchi C."/>
            <person name="Petroni G."/>
            <person name="Sassera D."/>
        </authorList>
    </citation>
    <scope>NUCLEOTIDE SEQUENCE [LARGE SCALE GENOMIC DNA]</scope>
    <source>
        <strain evidence="11">Rio ETE_ALG 3VII</strain>
    </source>
</reference>
<keyword evidence="8 9" id="KW-0234">DNA repair</keyword>
<accession>A0A2U8BSN3</accession>
<dbReference type="InterPro" id="IPR003593">
    <property type="entry name" value="AAA+_ATPase"/>
</dbReference>
<keyword evidence="7 9" id="KW-0233">DNA recombination</keyword>
<dbReference type="Pfam" id="PF05491">
    <property type="entry name" value="WHD_RuvB"/>
    <property type="match status" value="1"/>
</dbReference>
<dbReference type="EMBL" id="CP025989">
    <property type="protein sequence ID" value="AWD33347.1"/>
    <property type="molecule type" value="Genomic_DNA"/>
</dbReference>
<evidence type="ECO:0000256" key="5">
    <source>
        <dbReference type="ARBA" id="ARBA00022840"/>
    </source>
</evidence>
<comment type="similarity">
    <text evidence="9">Belongs to the RuvB family.</text>
</comment>
<protein>
    <recommendedName>
        <fullName evidence="9">Holliday junction branch migration complex subunit RuvB</fullName>
        <ecNumber evidence="9">3.6.4.-</ecNumber>
    </recommendedName>
</protein>
<dbReference type="InterPro" id="IPR036388">
    <property type="entry name" value="WH-like_DNA-bd_sf"/>
</dbReference>
<feature type="binding site" evidence="9">
    <location>
        <position position="324"/>
    </location>
    <ligand>
        <name>DNA</name>
        <dbReference type="ChEBI" id="CHEBI:16991"/>
    </ligand>
</feature>
<comment type="catalytic activity">
    <reaction evidence="9">
        <text>ATP + H2O = ADP + phosphate + H(+)</text>
        <dbReference type="Rhea" id="RHEA:13065"/>
        <dbReference type="ChEBI" id="CHEBI:15377"/>
        <dbReference type="ChEBI" id="CHEBI:15378"/>
        <dbReference type="ChEBI" id="CHEBI:30616"/>
        <dbReference type="ChEBI" id="CHEBI:43474"/>
        <dbReference type="ChEBI" id="CHEBI:456216"/>
    </reaction>
</comment>
<feature type="region of interest" description="Head domain (RuvB-H)" evidence="9">
    <location>
        <begin position="264"/>
        <end position="340"/>
    </location>
</feature>
<dbReference type="Gene3D" id="1.10.10.10">
    <property type="entry name" value="Winged helix-like DNA-binding domain superfamily/Winged helix DNA-binding domain"/>
    <property type="match status" value="1"/>
</dbReference>
<evidence type="ECO:0000313" key="12">
    <source>
        <dbReference type="Proteomes" id="UP000244519"/>
    </source>
</evidence>
<evidence type="ECO:0000256" key="8">
    <source>
        <dbReference type="ARBA" id="ARBA00023204"/>
    </source>
</evidence>
<evidence type="ECO:0000256" key="6">
    <source>
        <dbReference type="ARBA" id="ARBA00023125"/>
    </source>
</evidence>
<comment type="caution">
    <text evidence="9">Lacks conserved residue(s) required for the propagation of feature annotation.</text>
</comment>
<dbReference type="SUPFAM" id="SSF52540">
    <property type="entry name" value="P-loop containing nucleoside triphosphate hydrolases"/>
    <property type="match status" value="1"/>
</dbReference>
<dbReference type="HAMAP" id="MF_00016">
    <property type="entry name" value="DNA_HJ_migration_RuvB"/>
    <property type="match status" value="1"/>
</dbReference>
<feature type="binding site" evidence="9">
    <location>
        <position position="74"/>
    </location>
    <ligand>
        <name>ATP</name>
        <dbReference type="ChEBI" id="CHEBI:30616"/>
    </ligand>
</feature>
<feature type="binding site" evidence="9">
    <location>
        <position position="73"/>
    </location>
    <ligand>
        <name>Mg(2+)</name>
        <dbReference type="ChEBI" id="CHEBI:18420"/>
    </ligand>
</feature>
<dbReference type="NCBIfam" id="NF000868">
    <property type="entry name" value="PRK00080.1"/>
    <property type="match status" value="1"/>
</dbReference>
<evidence type="ECO:0000256" key="4">
    <source>
        <dbReference type="ARBA" id="ARBA00022801"/>
    </source>
</evidence>
<dbReference type="Pfam" id="PF17864">
    <property type="entry name" value="AAA_lid_4"/>
    <property type="match status" value="1"/>
</dbReference>
<keyword evidence="5 9" id="KW-0067">ATP-binding</keyword>
<evidence type="ECO:0000259" key="10">
    <source>
        <dbReference type="SMART" id="SM00382"/>
    </source>
</evidence>
<dbReference type="EC" id="3.6.4.-" evidence="9"/>
<keyword evidence="1 9" id="KW-0963">Cytoplasm</keyword>
<feature type="binding site" evidence="9">
    <location>
        <position position="69"/>
    </location>
    <ligand>
        <name>ATP</name>
        <dbReference type="ChEBI" id="CHEBI:30616"/>
    </ligand>
</feature>
<dbReference type="InterPro" id="IPR008824">
    <property type="entry name" value="RuvB-like_N"/>
</dbReference>
<dbReference type="GO" id="GO:0006281">
    <property type="term" value="P:DNA repair"/>
    <property type="evidence" value="ECO:0007669"/>
    <property type="project" value="UniProtKB-UniRule"/>
</dbReference>
<comment type="subunit">
    <text evidence="9">Homohexamer. Forms an RuvA(8)-RuvB(12)-Holliday junction (HJ) complex. HJ DNA is sandwiched between 2 RuvA tetramers; dsDNA enters through RuvA and exits via RuvB. An RuvB hexamer assembles on each DNA strand where it exits the tetramer. Each RuvB hexamer is contacted by two RuvA subunits (via domain III) on 2 adjacent RuvB subunits; this complex drives branch migration. In the full resolvosome a probable DNA-RuvA(4)-RuvB(12)-RuvC(2) complex forms which resolves the HJ.</text>
</comment>
<feature type="binding site" evidence="9">
    <location>
        <position position="225"/>
    </location>
    <ligand>
        <name>ATP</name>
        <dbReference type="ChEBI" id="CHEBI:30616"/>
    </ligand>
</feature>
<dbReference type="InterPro" id="IPR027417">
    <property type="entry name" value="P-loop_NTPase"/>
</dbReference>
<dbReference type="GO" id="GO:0005737">
    <property type="term" value="C:cytoplasm"/>
    <property type="evidence" value="ECO:0007669"/>
    <property type="project" value="UniProtKB-SubCell"/>
</dbReference>
<dbReference type="GO" id="GO:0016887">
    <property type="term" value="F:ATP hydrolysis activity"/>
    <property type="evidence" value="ECO:0007669"/>
    <property type="project" value="RHEA"/>
</dbReference>
<sequence>MKKSGINEVTFPVRNSSAQDSTGEFATRPKYLKDFVGQASNMENLQIFIQAARNRGEPLDHILIYGPPGLGKTTLSHIIANELDVNIKAMSGPLINKVGELAAILTNLKANEVLFVDEIHRMNKSVEEVLYSALESFYIDLIIGDGPTAKSYRMQIPRFTFIGATTRTGMLTKPLKDRFGIPLKLDFYPVEELELIVKNTSCRLGMMIEKDGCKAIANASRGTPRISIRLLRRIRDLCEIKNGISVAISCDMVKDALSALKVDHIGLDSLDYKYMTYLIKYCRGTPIGIESIATALSESVDTVEDDIEPYLIQIGFITKTPRGRIATFEGIKYFESLNTL</sequence>
<dbReference type="Gene3D" id="3.40.50.300">
    <property type="entry name" value="P-loop containing nucleotide triphosphate hydrolases"/>
    <property type="match status" value="1"/>
</dbReference>
<evidence type="ECO:0000256" key="3">
    <source>
        <dbReference type="ARBA" id="ARBA00022763"/>
    </source>
</evidence>
<dbReference type="InterPro" id="IPR036390">
    <property type="entry name" value="WH_DNA-bd_sf"/>
</dbReference>
<evidence type="ECO:0000256" key="9">
    <source>
        <dbReference type="HAMAP-Rule" id="MF_00016"/>
    </source>
</evidence>
<feature type="binding site" evidence="9">
    <location>
        <position position="178"/>
    </location>
    <ligand>
        <name>ATP</name>
        <dbReference type="ChEBI" id="CHEBI:30616"/>
    </ligand>
</feature>
<keyword evidence="2 9" id="KW-0547">Nucleotide-binding</keyword>
<dbReference type="GO" id="GO:0005524">
    <property type="term" value="F:ATP binding"/>
    <property type="evidence" value="ECO:0007669"/>
    <property type="project" value="UniProtKB-UniRule"/>
</dbReference>